<evidence type="ECO:0000256" key="8">
    <source>
        <dbReference type="ARBA" id="ARBA00023136"/>
    </source>
</evidence>
<keyword evidence="7" id="KW-0448">Lipopolysaccharide biosynthesis</keyword>
<comment type="subcellular location">
    <subcellularLocation>
        <location evidence="1">Cell inner membrane</location>
        <topology evidence="1">Peripheral membrane protein</topology>
        <orientation evidence="1">Cytoplasmic side</orientation>
    </subcellularLocation>
</comment>
<evidence type="ECO:0000256" key="4">
    <source>
        <dbReference type="ARBA" id="ARBA00022519"/>
    </source>
</evidence>
<evidence type="ECO:0000256" key="10">
    <source>
        <dbReference type="ARBA" id="ARBA00044041"/>
    </source>
</evidence>
<dbReference type="SUPFAM" id="SSF53756">
    <property type="entry name" value="UDP-Glycosyltransferase/glycogen phosphorylase"/>
    <property type="match status" value="1"/>
</dbReference>
<keyword evidence="4" id="KW-0997">Cell inner membrane</keyword>
<dbReference type="EC" id="2.4.99.23" evidence="10"/>
<accession>A0ABS5DVL9</accession>
<keyword evidence="5" id="KW-0328">Glycosyltransferase</keyword>
<dbReference type="RefSeq" id="WP_210807812.1">
    <property type="nucleotide sequence ID" value="NZ_JAGQDG010000002.1"/>
</dbReference>
<name>A0ABS5DVL9_9BURK</name>
<dbReference type="Proteomes" id="UP000672097">
    <property type="component" value="Unassembled WGS sequence"/>
</dbReference>
<dbReference type="PANTHER" id="PTHR30160:SF19">
    <property type="entry name" value="LIPOPOLYSACCHARIDE HEPTOSYLTRANSFERASE 1"/>
    <property type="match status" value="1"/>
</dbReference>
<dbReference type="Pfam" id="PF01075">
    <property type="entry name" value="Glyco_transf_9"/>
    <property type="match status" value="1"/>
</dbReference>
<dbReference type="PANTHER" id="PTHR30160">
    <property type="entry name" value="TETRAACYLDISACCHARIDE 4'-KINASE-RELATED"/>
    <property type="match status" value="1"/>
</dbReference>
<comment type="pathway">
    <text evidence="2">Bacterial outer membrane biogenesis; LPS core biosynthesis.</text>
</comment>
<dbReference type="InterPro" id="IPR002201">
    <property type="entry name" value="Glyco_trans_9"/>
</dbReference>
<evidence type="ECO:0000256" key="1">
    <source>
        <dbReference type="ARBA" id="ARBA00004515"/>
    </source>
</evidence>
<evidence type="ECO:0000256" key="9">
    <source>
        <dbReference type="ARBA" id="ARBA00043995"/>
    </source>
</evidence>
<keyword evidence="3" id="KW-1003">Cell membrane</keyword>
<dbReference type="CDD" id="cd03789">
    <property type="entry name" value="GT9_LPS_heptosyltransferase"/>
    <property type="match status" value="1"/>
</dbReference>
<dbReference type="EMBL" id="JAGQDG010000002">
    <property type="protein sequence ID" value="MBQ0935176.1"/>
    <property type="molecule type" value="Genomic_DNA"/>
</dbReference>
<proteinExistence type="inferred from homology"/>
<comment type="catalytic activity">
    <reaction evidence="13">
        <text>an alpha-Kdo-(2-&gt;4)-alpha-Kdo-(2-&gt;6)-lipid A + ADP-L-glycero-beta-D-manno-heptose = an L-alpha-D-Hep-(1-&gt;5)-[alpha-Kdo-(2-&gt;4)]-alpha-Kdo-(2-&gt;6)-lipid A + ADP + H(+)</text>
        <dbReference type="Rhea" id="RHEA:74067"/>
        <dbReference type="ChEBI" id="CHEBI:15378"/>
        <dbReference type="ChEBI" id="CHEBI:61506"/>
        <dbReference type="ChEBI" id="CHEBI:176431"/>
        <dbReference type="ChEBI" id="CHEBI:193068"/>
        <dbReference type="ChEBI" id="CHEBI:456216"/>
        <dbReference type="EC" id="2.4.99.23"/>
    </reaction>
</comment>
<evidence type="ECO:0000256" key="2">
    <source>
        <dbReference type="ARBA" id="ARBA00004713"/>
    </source>
</evidence>
<evidence type="ECO:0000256" key="6">
    <source>
        <dbReference type="ARBA" id="ARBA00022679"/>
    </source>
</evidence>
<evidence type="ECO:0000256" key="13">
    <source>
        <dbReference type="ARBA" id="ARBA00049201"/>
    </source>
</evidence>
<keyword evidence="6" id="KW-0808">Transferase</keyword>
<sequence length="329" mass="35909">MALRVLVVKTTSMGDVVHMLPAVEDLLRWHPDAQVDWLVEAPFAAIPALHPGVQRVIPQAWRKWRKKLMERVTWQALGKVRAALREQPYDLVIDAQGLLKSVMWALQAPGLRVGFDRHSIREPLASAFYQRKVAVSRSLQAVERNRRLMAAALGRAFEPEVPAQFGLAIPQEATWRAPVDRYALLIPCASRIEKRWPEPDWLAVGERLKTAGLGLVVLWGSPDEEQLAQRLAGPLGAAVPPFLTVREMAAVIGRAQIAVGLDTGFSHLAAAYGLPTVGVYCDHEPGLAGLTGPALVQSLGGKGRVPERAEVLEAVERALATLVVSPACD</sequence>
<reference evidence="14 15" key="1">
    <citation type="submission" date="2021-04" db="EMBL/GenBank/DDBJ databases">
        <title>The genome sequence of type strain Ideonella paludis KCTC 32238.</title>
        <authorList>
            <person name="Liu Y."/>
        </authorList>
    </citation>
    <scope>NUCLEOTIDE SEQUENCE [LARGE SCALE GENOMIC DNA]</scope>
    <source>
        <strain evidence="14 15">KCTC 32238</strain>
    </source>
</reference>
<dbReference type="NCBIfam" id="TIGR02193">
    <property type="entry name" value="heptsyl_trn_I"/>
    <property type="match status" value="1"/>
</dbReference>
<evidence type="ECO:0000256" key="11">
    <source>
        <dbReference type="ARBA" id="ARBA00044190"/>
    </source>
</evidence>
<evidence type="ECO:0000256" key="12">
    <source>
        <dbReference type="ARBA" id="ARBA00044330"/>
    </source>
</evidence>
<keyword evidence="8" id="KW-0472">Membrane</keyword>
<dbReference type="InterPro" id="IPR011908">
    <property type="entry name" value="LipoPS_heptosylTferase-I"/>
</dbReference>
<protein>
    <recommendedName>
        <fullName evidence="11">Lipopolysaccharide heptosyltransferase 1</fullName>
        <ecNumber evidence="10">2.4.99.23</ecNumber>
    </recommendedName>
    <alternativeName>
        <fullName evidence="12">ADP-heptose:lipopolysaccharide heptosyltransferase I</fullName>
    </alternativeName>
</protein>
<dbReference type="Gene3D" id="3.40.50.2000">
    <property type="entry name" value="Glycogen Phosphorylase B"/>
    <property type="match status" value="2"/>
</dbReference>
<evidence type="ECO:0000313" key="14">
    <source>
        <dbReference type="EMBL" id="MBQ0935176.1"/>
    </source>
</evidence>
<evidence type="ECO:0000256" key="7">
    <source>
        <dbReference type="ARBA" id="ARBA00022985"/>
    </source>
</evidence>
<comment type="similarity">
    <text evidence="9">Belongs to the glycosyltransferase 9 family.</text>
</comment>
<keyword evidence="15" id="KW-1185">Reference proteome</keyword>
<evidence type="ECO:0000313" key="15">
    <source>
        <dbReference type="Proteomes" id="UP000672097"/>
    </source>
</evidence>
<comment type="caution">
    <text evidence="14">The sequence shown here is derived from an EMBL/GenBank/DDBJ whole genome shotgun (WGS) entry which is preliminary data.</text>
</comment>
<organism evidence="14 15">
    <name type="scientific">Ideonella paludis</name>
    <dbReference type="NCBI Taxonomy" id="1233411"/>
    <lineage>
        <taxon>Bacteria</taxon>
        <taxon>Pseudomonadati</taxon>
        <taxon>Pseudomonadota</taxon>
        <taxon>Betaproteobacteria</taxon>
        <taxon>Burkholderiales</taxon>
        <taxon>Sphaerotilaceae</taxon>
        <taxon>Ideonella</taxon>
    </lineage>
</organism>
<dbReference type="InterPro" id="IPR051199">
    <property type="entry name" value="LPS_LOS_Heptosyltrfase"/>
</dbReference>
<evidence type="ECO:0000256" key="3">
    <source>
        <dbReference type="ARBA" id="ARBA00022475"/>
    </source>
</evidence>
<gene>
    <name evidence="14" type="primary">waaC</name>
    <name evidence="14" type="ORF">KAK11_07555</name>
</gene>
<evidence type="ECO:0000256" key="5">
    <source>
        <dbReference type="ARBA" id="ARBA00022676"/>
    </source>
</evidence>